<dbReference type="STRING" id="860228.Ccan_16370"/>
<dbReference type="eggNOG" id="ENOG50310AZ">
    <property type="taxonomic scope" value="Bacteria"/>
</dbReference>
<dbReference type="Proteomes" id="UP000008895">
    <property type="component" value="Chromosome"/>
</dbReference>
<proteinExistence type="predicted"/>
<dbReference type="EMBL" id="CP002113">
    <property type="protein sequence ID" value="AEK23753.1"/>
    <property type="molecule type" value="Genomic_DNA"/>
</dbReference>
<name>F9YRV2_CAPCC</name>
<organism evidence="1 2">
    <name type="scientific">Capnocytophaga canimorsus (strain 5)</name>
    <dbReference type="NCBI Taxonomy" id="860228"/>
    <lineage>
        <taxon>Bacteria</taxon>
        <taxon>Pseudomonadati</taxon>
        <taxon>Bacteroidota</taxon>
        <taxon>Flavobacteriia</taxon>
        <taxon>Flavobacteriales</taxon>
        <taxon>Flavobacteriaceae</taxon>
        <taxon>Capnocytophaga</taxon>
    </lineage>
</organism>
<evidence type="ECO:0000313" key="1">
    <source>
        <dbReference type="EMBL" id="AEK23753.1"/>
    </source>
</evidence>
<dbReference type="AlphaFoldDB" id="F9YRV2"/>
<dbReference type="KEGG" id="ccm:Ccan_16370"/>
<sequence length="184" mass="22187">MKNLKLRKMKDYIAQMLELQEEKNSLFFEFQELPINEQVEYLNTKLDLQQYNKLKTNFLLNVMNDYYIDNEVLMQVWKSWLSTSIMHECCTRIGLISFFIKNPELKSEMITETFDFIEKNLIVQYSENKSYTDEIIVYHAALLLWDLGYKNALQSLIKKYQTICDDYFDEEEYQKIENITENEG</sequence>
<keyword evidence="2" id="KW-1185">Reference proteome</keyword>
<accession>F9YRV2</accession>
<dbReference type="HOGENOM" id="CLU_1465697_0_0_10"/>
<reference evidence="1 2" key="1">
    <citation type="journal article" date="2011" name="J. Bacteriol.">
        <title>Complete genome sequence of the dog commensal and human pathogen Capnocytophaga canimorsus strain 5.</title>
        <authorList>
            <person name="Manfredi P."/>
            <person name="Pagni M."/>
            <person name="Cornelis G.R."/>
        </authorList>
    </citation>
    <scope>NUCLEOTIDE SEQUENCE [LARGE SCALE GENOMIC DNA]</scope>
    <source>
        <strain evidence="2">5</strain>
    </source>
</reference>
<gene>
    <name evidence="1" type="ordered locus">Ccan_16370</name>
</gene>
<protein>
    <submittedName>
        <fullName evidence="1">Uncharacterized protein</fullName>
    </submittedName>
</protein>
<evidence type="ECO:0000313" key="2">
    <source>
        <dbReference type="Proteomes" id="UP000008895"/>
    </source>
</evidence>